<reference evidence="1" key="1">
    <citation type="submission" date="2020-05" db="EMBL/GenBank/DDBJ databases">
        <authorList>
            <person name="Chiriac C."/>
            <person name="Salcher M."/>
            <person name="Ghai R."/>
            <person name="Kavagutti S V."/>
        </authorList>
    </citation>
    <scope>NUCLEOTIDE SEQUENCE</scope>
</reference>
<dbReference type="AlphaFoldDB" id="A0A6J6N0J5"/>
<proteinExistence type="predicted"/>
<dbReference type="EMBL" id="CAEZXK010000003">
    <property type="protein sequence ID" value="CAB4679652.1"/>
    <property type="molecule type" value="Genomic_DNA"/>
</dbReference>
<evidence type="ECO:0000313" key="1">
    <source>
        <dbReference type="EMBL" id="CAB4679652.1"/>
    </source>
</evidence>
<name>A0A6J6N0J5_9ZZZZ</name>
<protein>
    <submittedName>
        <fullName evidence="1">Unannotated protein</fullName>
    </submittedName>
</protein>
<sequence>MELEGKLRLQGGVQYLGKVSTLTVVLNDGYELLFTSTVPGFNGTSNWYKWRELVEPVTKRNFRISQLRSSVTLLTPGSDTEGEPYYTAGVEGSNLESLIKSALDKIAHHCSLRLVPLPVVLNRNIES</sequence>
<organism evidence="1">
    <name type="scientific">freshwater metagenome</name>
    <dbReference type="NCBI Taxonomy" id="449393"/>
    <lineage>
        <taxon>unclassified sequences</taxon>
        <taxon>metagenomes</taxon>
        <taxon>ecological metagenomes</taxon>
    </lineage>
</organism>
<accession>A0A6J6N0J5</accession>
<gene>
    <name evidence="1" type="ORF">UFOPK2370_00170</name>
</gene>